<organism evidence="1 2">
    <name type="scientific">Ascochyta lentis</name>
    <dbReference type="NCBI Taxonomy" id="205686"/>
    <lineage>
        <taxon>Eukaryota</taxon>
        <taxon>Fungi</taxon>
        <taxon>Dikarya</taxon>
        <taxon>Ascomycota</taxon>
        <taxon>Pezizomycotina</taxon>
        <taxon>Dothideomycetes</taxon>
        <taxon>Pleosporomycetidae</taxon>
        <taxon>Pleosporales</taxon>
        <taxon>Pleosporineae</taxon>
        <taxon>Didymellaceae</taxon>
        <taxon>Ascochyta</taxon>
    </lineage>
</organism>
<accession>A0A8H7IWV5</accession>
<dbReference type="EMBL" id="RZGK01000020">
    <property type="protein sequence ID" value="KAF9691511.1"/>
    <property type="molecule type" value="Genomic_DNA"/>
</dbReference>
<reference evidence="1" key="2">
    <citation type="submission" date="2020-09" db="EMBL/GenBank/DDBJ databases">
        <title>Reference genome assembly for Australian Ascochyta lentis isolate Al4.</title>
        <authorList>
            <person name="Lee R.C."/>
            <person name="Farfan-Caceres L.M."/>
            <person name="Debler J.W."/>
            <person name="Williams A.H."/>
            <person name="Henares B.M."/>
        </authorList>
    </citation>
    <scope>NUCLEOTIDE SEQUENCE</scope>
    <source>
        <strain evidence="1">Al4</strain>
    </source>
</reference>
<comment type="caution">
    <text evidence="1">The sequence shown here is derived from an EMBL/GenBank/DDBJ whole genome shotgun (WGS) entry which is preliminary data.</text>
</comment>
<proteinExistence type="predicted"/>
<evidence type="ECO:0000313" key="1">
    <source>
        <dbReference type="EMBL" id="KAF9691511.1"/>
    </source>
</evidence>
<dbReference type="OrthoDB" id="3535423at2759"/>
<dbReference type="Gene3D" id="3.40.50.720">
    <property type="entry name" value="NAD(P)-binding Rossmann-like Domain"/>
    <property type="match status" value="1"/>
</dbReference>
<dbReference type="InterPro" id="IPR036291">
    <property type="entry name" value="NAD(P)-bd_dom_sf"/>
</dbReference>
<reference evidence="1" key="1">
    <citation type="submission" date="2018-12" db="EMBL/GenBank/DDBJ databases">
        <authorList>
            <person name="Syme R.A."/>
            <person name="Farfan-Caceres L."/>
            <person name="Lichtenzveig J."/>
        </authorList>
    </citation>
    <scope>NUCLEOTIDE SEQUENCE</scope>
    <source>
        <strain evidence="1">Al4</strain>
    </source>
</reference>
<protein>
    <recommendedName>
        <fullName evidence="3">NAD(P)-binding domain-containing protein</fullName>
    </recommendedName>
</protein>
<gene>
    <name evidence="1" type="ORF">EKO04_010450</name>
</gene>
<sequence length="228" mass="25243">MKVAIVSANGSIGTAILRQLLLRSDITSIITITRTPLPPTDPRLHNLLIPDFSLLHSVPEATWSQLLTADALIWAMGTYDYNEAVNLHYPLSFQEQLVKRLGARREERGVRFVLLGGAFVEPDQSRWLYFLGAQRRLKGVLQTRTLELAEASRGVRWEAYVIRPGGVLMGGDSYLNTIAECVLGGGLAIRGEELGAFVAELVVSGSERCVIDNREMVEVGRRLLAERT</sequence>
<evidence type="ECO:0008006" key="3">
    <source>
        <dbReference type="Google" id="ProtNLM"/>
    </source>
</evidence>
<dbReference type="Proteomes" id="UP000651452">
    <property type="component" value="Unassembled WGS sequence"/>
</dbReference>
<keyword evidence="2" id="KW-1185">Reference proteome</keyword>
<dbReference type="SUPFAM" id="SSF51735">
    <property type="entry name" value="NAD(P)-binding Rossmann-fold domains"/>
    <property type="match status" value="1"/>
</dbReference>
<evidence type="ECO:0000313" key="2">
    <source>
        <dbReference type="Proteomes" id="UP000651452"/>
    </source>
</evidence>
<name>A0A8H7IWV5_9PLEO</name>
<dbReference type="AlphaFoldDB" id="A0A8H7IWV5"/>